<dbReference type="NCBIfam" id="NF002049">
    <property type="entry name" value="PRK00881.1"/>
    <property type="match status" value="1"/>
</dbReference>
<keyword evidence="7 10" id="KW-0511">Multifunctional enzyme</keyword>
<gene>
    <name evidence="10 12" type="primary">purH</name>
    <name evidence="12" type="ORF">H9804_00035</name>
</gene>
<comment type="domain">
    <text evidence="10">The IMP cyclohydrolase activity resides in the N-terminal region.</text>
</comment>
<dbReference type="InterPro" id="IPR024051">
    <property type="entry name" value="AICAR_Tfase_dup_dom_sf"/>
</dbReference>
<evidence type="ECO:0000313" key="12">
    <source>
        <dbReference type="EMBL" id="HIZ88310.1"/>
    </source>
</evidence>
<dbReference type="CDD" id="cd01421">
    <property type="entry name" value="IMPCH"/>
    <property type="match status" value="1"/>
</dbReference>
<evidence type="ECO:0000256" key="3">
    <source>
        <dbReference type="ARBA" id="ARBA00007667"/>
    </source>
</evidence>
<evidence type="ECO:0000256" key="7">
    <source>
        <dbReference type="ARBA" id="ARBA00023268"/>
    </source>
</evidence>
<dbReference type="FunFam" id="3.40.140.20:FF:000001">
    <property type="entry name" value="Bifunctional purine biosynthesis protein PurH"/>
    <property type="match status" value="1"/>
</dbReference>
<evidence type="ECO:0000256" key="10">
    <source>
        <dbReference type="HAMAP-Rule" id="MF_00139"/>
    </source>
</evidence>
<dbReference type="Pfam" id="PF02142">
    <property type="entry name" value="MGS"/>
    <property type="match status" value="1"/>
</dbReference>
<evidence type="ECO:0000256" key="9">
    <source>
        <dbReference type="ARBA" id="ARBA00050687"/>
    </source>
</evidence>
<dbReference type="PROSITE" id="PS51855">
    <property type="entry name" value="MGS"/>
    <property type="match status" value="1"/>
</dbReference>
<comment type="pathway">
    <text evidence="2 10">Purine metabolism; IMP biosynthesis via de novo pathway; 5-formamido-1-(5-phospho-D-ribosyl)imidazole-4-carboxamide from 5-amino-1-(5-phospho-D-ribosyl)imidazole-4-carboxamide (10-formyl THF route): step 1/1.</text>
</comment>
<dbReference type="PANTHER" id="PTHR11692">
    <property type="entry name" value="BIFUNCTIONAL PURINE BIOSYNTHESIS PROTEIN PURH"/>
    <property type="match status" value="1"/>
</dbReference>
<dbReference type="EC" id="3.5.4.10" evidence="10"/>
<dbReference type="GO" id="GO:0006189">
    <property type="term" value="P:'de novo' IMP biosynthetic process"/>
    <property type="evidence" value="ECO:0007669"/>
    <property type="project" value="UniProtKB-UniRule"/>
</dbReference>
<organism evidence="12 13">
    <name type="scientific">Candidatus Mucispirillum faecigallinarum</name>
    <dbReference type="NCBI Taxonomy" id="2838699"/>
    <lineage>
        <taxon>Bacteria</taxon>
        <taxon>Pseudomonadati</taxon>
        <taxon>Deferribacterota</taxon>
        <taxon>Deferribacteres</taxon>
        <taxon>Deferribacterales</taxon>
        <taxon>Mucispirillaceae</taxon>
        <taxon>Mucispirillum</taxon>
    </lineage>
</organism>
<dbReference type="GO" id="GO:0003937">
    <property type="term" value="F:IMP cyclohydrolase activity"/>
    <property type="evidence" value="ECO:0007669"/>
    <property type="project" value="UniProtKB-UniRule"/>
</dbReference>
<evidence type="ECO:0000256" key="1">
    <source>
        <dbReference type="ARBA" id="ARBA00004844"/>
    </source>
</evidence>
<dbReference type="Gene3D" id="3.40.50.1380">
    <property type="entry name" value="Methylglyoxal synthase-like domain"/>
    <property type="match status" value="1"/>
</dbReference>
<keyword evidence="4 10" id="KW-0808">Transferase</keyword>
<dbReference type="InterPro" id="IPR002695">
    <property type="entry name" value="PurH-like"/>
</dbReference>
<dbReference type="SUPFAM" id="SSF53927">
    <property type="entry name" value="Cytidine deaminase-like"/>
    <property type="match status" value="1"/>
</dbReference>
<dbReference type="HAMAP" id="MF_00139">
    <property type="entry name" value="PurH"/>
    <property type="match status" value="1"/>
</dbReference>
<dbReference type="Proteomes" id="UP000824176">
    <property type="component" value="Unassembled WGS sequence"/>
</dbReference>
<comment type="catalytic activity">
    <reaction evidence="8 10">
        <text>(6R)-10-formyltetrahydrofolate + 5-amino-1-(5-phospho-beta-D-ribosyl)imidazole-4-carboxamide = 5-formamido-1-(5-phospho-D-ribosyl)imidazole-4-carboxamide + (6S)-5,6,7,8-tetrahydrofolate</text>
        <dbReference type="Rhea" id="RHEA:22192"/>
        <dbReference type="ChEBI" id="CHEBI:57453"/>
        <dbReference type="ChEBI" id="CHEBI:58467"/>
        <dbReference type="ChEBI" id="CHEBI:58475"/>
        <dbReference type="ChEBI" id="CHEBI:195366"/>
        <dbReference type="EC" id="2.1.2.3"/>
    </reaction>
</comment>
<evidence type="ECO:0000313" key="13">
    <source>
        <dbReference type="Proteomes" id="UP000824176"/>
    </source>
</evidence>
<dbReference type="FunFam" id="3.40.140.20:FF:000002">
    <property type="entry name" value="Bifunctional purine biosynthesis protein PurH"/>
    <property type="match status" value="1"/>
</dbReference>
<reference evidence="12" key="2">
    <citation type="submission" date="2021-04" db="EMBL/GenBank/DDBJ databases">
        <authorList>
            <person name="Gilroy R."/>
        </authorList>
    </citation>
    <scope>NUCLEOTIDE SEQUENCE</scope>
    <source>
        <strain evidence="12">ChiW4-1371</strain>
    </source>
</reference>
<evidence type="ECO:0000256" key="2">
    <source>
        <dbReference type="ARBA" id="ARBA00004954"/>
    </source>
</evidence>
<dbReference type="InterPro" id="IPR011607">
    <property type="entry name" value="MGS-like_dom"/>
</dbReference>
<dbReference type="FunFam" id="3.40.50.1380:FF:000001">
    <property type="entry name" value="Bifunctional purine biosynthesis protein PurH"/>
    <property type="match status" value="1"/>
</dbReference>
<dbReference type="InterPro" id="IPR036914">
    <property type="entry name" value="MGS-like_dom_sf"/>
</dbReference>
<dbReference type="GO" id="GO:0004643">
    <property type="term" value="F:phosphoribosylaminoimidazolecarboxamide formyltransferase activity"/>
    <property type="evidence" value="ECO:0007669"/>
    <property type="project" value="UniProtKB-UniRule"/>
</dbReference>
<comment type="catalytic activity">
    <reaction evidence="9 10">
        <text>IMP + H2O = 5-formamido-1-(5-phospho-D-ribosyl)imidazole-4-carboxamide</text>
        <dbReference type="Rhea" id="RHEA:18445"/>
        <dbReference type="ChEBI" id="CHEBI:15377"/>
        <dbReference type="ChEBI" id="CHEBI:58053"/>
        <dbReference type="ChEBI" id="CHEBI:58467"/>
        <dbReference type="EC" id="3.5.4.10"/>
    </reaction>
</comment>
<comment type="caution">
    <text evidence="12">The sequence shown here is derived from an EMBL/GenBank/DDBJ whole genome shotgun (WGS) entry which is preliminary data.</text>
</comment>
<evidence type="ECO:0000259" key="11">
    <source>
        <dbReference type="PROSITE" id="PS51855"/>
    </source>
</evidence>
<dbReference type="EC" id="2.1.2.3" evidence="10"/>
<keyword evidence="5 10" id="KW-0658">Purine biosynthesis</keyword>
<dbReference type="EMBL" id="DXAQ01000003">
    <property type="protein sequence ID" value="HIZ88310.1"/>
    <property type="molecule type" value="Genomic_DNA"/>
</dbReference>
<dbReference type="SMART" id="SM00798">
    <property type="entry name" value="AICARFT_IMPCHas"/>
    <property type="match status" value="1"/>
</dbReference>
<protein>
    <recommendedName>
        <fullName evidence="10">Bifunctional purine biosynthesis protein PurH</fullName>
    </recommendedName>
    <domain>
        <recommendedName>
            <fullName evidence="10">Phosphoribosylaminoimidazolecarboxamide formyltransferase</fullName>
            <ecNumber evidence="10">2.1.2.3</ecNumber>
        </recommendedName>
        <alternativeName>
            <fullName evidence="10">AICAR transformylase</fullName>
        </alternativeName>
    </domain>
    <domain>
        <recommendedName>
            <fullName evidence="10">IMP cyclohydrolase</fullName>
            <ecNumber evidence="10">3.5.4.10</ecNumber>
        </recommendedName>
        <alternativeName>
            <fullName evidence="10">ATIC</fullName>
        </alternativeName>
        <alternativeName>
            <fullName evidence="10">IMP synthase</fullName>
        </alternativeName>
        <alternativeName>
            <fullName evidence="10">Inosinicase</fullName>
        </alternativeName>
    </domain>
</protein>
<dbReference type="PIRSF" id="PIRSF000414">
    <property type="entry name" value="AICARFT_IMPCHas"/>
    <property type="match status" value="1"/>
</dbReference>
<feature type="domain" description="MGS-like" evidence="11">
    <location>
        <begin position="1"/>
        <end position="148"/>
    </location>
</feature>
<comment type="similarity">
    <text evidence="3 10">Belongs to the PurH family.</text>
</comment>
<evidence type="ECO:0000256" key="6">
    <source>
        <dbReference type="ARBA" id="ARBA00022801"/>
    </source>
</evidence>
<accession>A0A9D2KA28</accession>
<dbReference type="Pfam" id="PF01808">
    <property type="entry name" value="AICARFT_IMPCHas"/>
    <property type="match status" value="1"/>
</dbReference>
<dbReference type="InterPro" id="IPR016193">
    <property type="entry name" value="Cytidine_deaminase-like"/>
</dbReference>
<evidence type="ECO:0000256" key="4">
    <source>
        <dbReference type="ARBA" id="ARBA00022679"/>
    </source>
</evidence>
<dbReference type="Gene3D" id="3.40.140.20">
    <property type="match status" value="2"/>
</dbReference>
<comment type="pathway">
    <text evidence="1 10">Purine metabolism; IMP biosynthesis via de novo pathway; IMP from 5-formamido-1-(5-phospho-D-ribosyl)imidazole-4-carboxamide: step 1/1.</text>
</comment>
<name>A0A9D2KA28_9BACT</name>
<dbReference type="GO" id="GO:0005829">
    <property type="term" value="C:cytosol"/>
    <property type="evidence" value="ECO:0007669"/>
    <property type="project" value="TreeGrafter"/>
</dbReference>
<proteinExistence type="inferred from homology"/>
<dbReference type="SMART" id="SM00851">
    <property type="entry name" value="MGS"/>
    <property type="match status" value="1"/>
</dbReference>
<dbReference type="NCBIfam" id="TIGR00355">
    <property type="entry name" value="purH"/>
    <property type="match status" value="1"/>
</dbReference>
<evidence type="ECO:0000256" key="8">
    <source>
        <dbReference type="ARBA" id="ARBA00050488"/>
    </source>
</evidence>
<evidence type="ECO:0000256" key="5">
    <source>
        <dbReference type="ARBA" id="ARBA00022755"/>
    </source>
</evidence>
<dbReference type="AlphaFoldDB" id="A0A9D2KA28"/>
<sequence>MRNQPNYALLSVSDKTGIVEFARGLHELGIKLLSTGGTAKAIKEAGIPVTEVSEFTGSPEIFDGRVKTLHPKVHGGILNIRDNEAHQKTAKEMNIENIDIVAVNLYPFEKVAGNASSTLEDIIENIDIGGPAMVRSAAKNHAYVTIVVHPHDYDKVLQEIKAQGSTCIETRRVLAAKAYSHTALYDTVISNYLGRKFQLRFREEFTVGGRLIQSMRYGENPHQDSAFYKEPLMRETGVCYAEQKHGKELSFNNIVDLNSAEELLKEFKNPACVIIKHNNPCGVAEADTLSAAYDNALACDPVSAFGGIFGFNREVDEDVAKKISEIFVEVVAAPAFSEKAIEILSKKPSIRIMVMEQIEGRSVEYDVKKVTGGYLLQDRDLHMFNDFKSLPSPTKRKPTDEEIKALEFAWKVAKHVKSNAIVYVKGTAAIGVGAGQMSRIDSTKIAHMKAEQAFGKDAVKGAVMASDAFFPFRDNIDAAAAYGVTAIVSPGGSVRDEEVIQAANEHNIAMIFTGIRHFRH</sequence>
<dbReference type="PANTHER" id="PTHR11692:SF0">
    <property type="entry name" value="BIFUNCTIONAL PURINE BIOSYNTHESIS PROTEIN ATIC"/>
    <property type="match status" value="1"/>
</dbReference>
<keyword evidence="6 10" id="KW-0378">Hydrolase</keyword>
<reference evidence="12" key="1">
    <citation type="journal article" date="2021" name="PeerJ">
        <title>Extensive microbial diversity within the chicken gut microbiome revealed by metagenomics and culture.</title>
        <authorList>
            <person name="Gilroy R."/>
            <person name="Ravi A."/>
            <person name="Getino M."/>
            <person name="Pursley I."/>
            <person name="Horton D.L."/>
            <person name="Alikhan N.F."/>
            <person name="Baker D."/>
            <person name="Gharbi K."/>
            <person name="Hall N."/>
            <person name="Watson M."/>
            <person name="Adriaenssens E.M."/>
            <person name="Foster-Nyarko E."/>
            <person name="Jarju S."/>
            <person name="Secka A."/>
            <person name="Antonio M."/>
            <person name="Oren A."/>
            <person name="Chaudhuri R.R."/>
            <person name="La Ragione R."/>
            <person name="Hildebrand F."/>
            <person name="Pallen M.J."/>
        </authorList>
    </citation>
    <scope>NUCLEOTIDE SEQUENCE</scope>
    <source>
        <strain evidence="12">ChiW4-1371</strain>
    </source>
</reference>
<dbReference type="SUPFAM" id="SSF52335">
    <property type="entry name" value="Methylglyoxal synthase-like"/>
    <property type="match status" value="1"/>
</dbReference>